<dbReference type="InterPro" id="IPR050445">
    <property type="entry name" value="Bact_polysacc_biosynth/exp"/>
</dbReference>
<accession>A0A852TAU5</accession>
<proteinExistence type="inferred from homology"/>
<evidence type="ECO:0000256" key="3">
    <source>
        <dbReference type="ARBA" id="ARBA00022475"/>
    </source>
</evidence>
<comment type="subcellular location">
    <subcellularLocation>
        <location evidence="1">Cell membrane</location>
        <topology evidence="1">Multi-pass membrane protein</topology>
    </subcellularLocation>
</comment>
<dbReference type="EMBL" id="JACCBX010000005">
    <property type="protein sequence ID" value="NYE05902.1"/>
    <property type="molecule type" value="Genomic_DNA"/>
</dbReference>
<evidence type="ECO:0000256" key="2">
    <source>
        <dbReference type="ARBA" id="ARBA00006683"/>
    </source>
</evidence>
<comment type="similarity">
    <text evidence="2">Belongs to the CpsC/CapA family.</text>
</comment>
<dbReference type="PANTHER" id="PTHR32309:SF13">
    <property type="entry name" value="FERRIC ENTEROBACTIN TRANSPORT PROTEIN FEPE"/>
    <property type="match status" value="1"/>
</dbReference>
<evidence type="ECO:0000256" key="5">
    <source>
        <dbReference type="ARBA" id="ARBA00022989"/>
    </source>
</evidence>
<feature type="domain" description="Tyrosine-protein kinase G-rich" evidence="9">
    <location>
        <begin position="143"/>
        <end position="194"/>
    </location>
</feature>
<comment type="caution">
    <text evidence="10">The sequence shown here is derived from an EMBL/GenBank/DDBJ whole genome shotgun (WGS) entry which is preliminary data.</text>
</comment>
<evidence type="ECO:0000313" key="10">
    <source>
        <dbReference type="EMBL" id="NYE05902.1"/>
    </source>
</evidence>
<feature type="transmembrane region" description="Helical" evidence="7">
    <location>
        <begin position="174"/>
        <end position="195"/>
    </location>
</feature>
<evidence type="ECO:0000256" key="6">
    <source>
        <dbReference type="ARBA" id="ARBA00023136"/>
    </source>
</evidence>
<dbReference type="GO" id="GO:0005886">
    <property type="term" value="C:plasma membrane"/>
    <property type="evidence" value="ECO:0007669"/>
    <property type="project" value="UniProtKB-SubCell"/>
</dbReference>
<dbReference type="Proteomes" id="UP000548423">
    <property type="component" value="Unassembled WGS sequence"/>
</dbReference>
<keyword evidence="4 7" id="KW-0812">Transmembrane</keyword>
<feature type="domain" description="Polysaccharide chain length determinant N-terminal" evidence="8">
    <location>
        <begin position="3"/>
        <end position="94"/>
    </location>
</feature>
<evidence type="ECO:0000313" key="11">
    <source>
        <dbReference type="Proteomes" id="UP000548423"/>
    </source>
</evidence>
<keyword evidence="5 7" id="KW-1133">Transmembrane helix</keyword>
<evidence type="ECO:0000256" key="4">
    <source>
        <dbReference type="ARBA" id="ARBA00022692"/>
    </source>
</evidence>
<protein>
    <submittedName>
        <fullName evidence="10">Capsular polysaccharide biosynthesis protein</fullName>
    </submittedName>
</protein>
<organism evidence="10 11">
    <name type="scientific">Neobacillus niacini</name>
    <dbReference type="NCBI Taxonomy" id="86668"/>
    <lineage>
        <taxon>Bacteria</taxon>
        <taxon>Bacillati</taxon>
        <taxon>Bacillota</taxon>
        <taxon>Bacilli</taxon>
        <taxon>Bacillales</taxon>
        <taxon>Bacillaceae</taxon>
        <taxon>Neobacillus</taxon>
    </lineage>
</organism>
<dbReference type="InterPro" id="IPR032807">
    <property type="entry name" value="GNVR"/>
</dbReference>
<evidence type="ECO:0000256" key="1">
    <source>
        <dbReference type="ARBA" id="ARBA00004651"/>
    </source>
</evidence>
<evidence type="ECO:0000256" key="7">
    <source>
        <dbReference type="SAM" id="Phobius"/>
    </source>
</evidence>
<gene>
    <name evidence="10" type="ORF">F4694_002677</name>
</gene>
<sequence length="250" mass="27287">MEETISLKELLETLKKRLVMIILITLTAGLVSGVVSYFFLTPIYQTSTQILVNQAKSDQAAYNYNEVQTNLQLINTYNVIIKSPAILDKVADELKLDMTAAQLNEKVTVGSEKDSQVVNISVQDESANTAAKIANKTAEVFKTEISKIMNVDNVSVLAKATVAEKQSPIKPQPLLNVAIAIVVGLMASVGLAFLLEYFDNTVKTEQDIEKILGLPILGVIATFDNQKMEELKRRKSAVGRANGRGESIGV</sequence>
<dbReference type="AlphaFoldDB" id="A0A852TAU5"/>
<feature type="transmembrane region" description="Helical" evidence="7">
    <location>
        <begin position="18"/>
        <end position="40"/>
    </location>
</feature>
<evidence type="ECO:0000259" key="8">
    <source>
        <dbReference type="Pfam" id="PF02706"/>
    </source>
</evidence>
<evidence type="ECO:0000259" key="9">
    <source>
        <dbReference type="Pfam" id="PF13807"/>
    </source>
</evidence>
<dbReference type="Pfam" id="PF02706">
    <property type="entry name" value="Wzz"/>
    <property type="match status" value="1"/>
</dbReference>
<keyword evidence="6 7" id="KW-0472">Membrane</keyword>
<dbReference type="PANTHER" id="PTHR32309">
    <property type="entry name" value="TYROSINE-PROTEIN KINASE"/>
    <property type="match status" value="1"/>
</dbReference>
<reference evidence="11" key="1">
    <citation type="submission" date="2020-07" db="EMBL/GenBank/DDBJ databases">
        <authorList>
            <person name="Partida-Martinez L."/>
            <person name="Huntemann M."/>
            <person name="Clum A."/>
            <person name="Wang J."/>
            <person name="Palaniappan K."/>
            <person name="Ritter S."/>
            <person name="Chen I.-M."/>
            <person name="Stamatis D."/>
            <person name="Reddy T."/>
            <person name="O'Malley R."/>
            <person name="Daum C."/>
            <person name="Shapiro N."/>
            <person name="Ivanova N."/>
            <person name="Kyrpides N."/>
            <person name="Woyke T."/>
        </authorList>
    </citation>
    <scope>NUCLEOTIDE SEQUENCE [LARGE SCALE GENOMIC DNA]</scope>
    <source>
        <strain evidence="11">AT2.8</strain>
    </source>
</reference>
<dbReference type="Pfam" id="PF13807">
    <property type="entry name" value="GNVR"/>
    <property type="match status" value="1"/>
</dbReference>
<name>A0A852TAU5_9BACI</name>
<dbReference type="InterPro" id="IPR003856">
    <property type="entry name" value="LPS_length_determ_N"/>
</dbReference>
<keyword evidence="3" id="KW-1003">Cell membrane</keyword>
<dbReference type="GO" id="GO:0004713">
    <property type="term" value="F:protein tyrosine kinase activity"/>
    <property type="evidence" value="ECO:0007669"/>
    <property type="project" value="TreeGrafter"/>
</dbReference>
<reference evidence="11" key="2">
    <citation type="submission" date="2020-08" db="EMBL/GenBank/DDBJ databases">
        <title>The Agave Microbiome: Exploring the role of microbial communities in plant adaptations to desert environments.</title>
        <authorList>
            <person name="Partida-Martinez L.P."/>
        </authorList>
    </citation>
    <scope>NUCLEOTIDE SEQUENCE [LARGE SCALE GENOMIC DNA]</scope>
    <source>
        <strain evidence="11">AT2.8</strain>
    </source>
</reference>